<dbReference type="InterPro" id="IPR036812">
    <property type="entry name" value="NAD(P)_OxRdtase_dom_sf"/>
</dbReference>
<evidence type="ECO:0000256" key="1">
    <source>
        <dbReference type="ARBA" id="ARBA00023002"/>
    </source>
</evidence>
<dbReference type="EMBL" id="PDCH01000018">
    <property type="protein sequence ID" value="RBP98853.1"/>
    <property type="molecule type" value="Genomic_DNA"/>
</dbReference>
<accession>A0A366KCL0</accession>
<comment type="caution">
    <text evidence="4">The sequence shown here is derived from an EMBL/GenBank/DDBJ whole genome shotgun (WGS) entry which is preliminary data.</text>
</comment>
<keyword evidence="5" id="KW-1185">Reference proteome</keyword>
<dbReference type="Gene3D" id="3.20.20.100">
    <property type="entry name" value="NADP-dependent oxidoreductase domain"/>
    <property type="match status" value="1"/>
</dbReference>
<gene>
    <name evidence="4" type="ORF">CRD59_06900</name>
</gene>
<keyword evidence="1" id="KW-0560">Oxidoreductase</keyword>
<dbReference type="GO" id="GO:0016491">
    <property type="term" value="F:oxidoreductase activity"/>
    <property type="evidence" value="ECO:0007669"/>
    <property type="project" value="UniProtKB-KW"/>
</dbReference>
<evidence type="ECO:0000313" key="5">
    <source>
        <dbReference type="Proteomes" id="UP000252345"/>
    </source>
</evidence>
<evidence type="ECO:0000256" key="2">
    <source>
        <dbReference type="SAM" id="MobiDB-lite"/>
    </source>
</evidence>
<protein>
    <submittedName>
        <fullName evidence="4">Aldo/keto reductase</fullName>
    </submittedName>
</protein>
<evidence type="ECO:0000259" key="3">
    <source>
        <dbReference type="Pfam" id="PF00248"/>
    </source>
</evidence>
<dbReference type="Proteomes" id="UP000252345">
    <property type="component" value="Unassembled WGS sequence"/>
</dbReference>
<dbReference type="InterPro" id="IPR020471">
    <property type="entry name" value="AKR"/>
</dbReference>
<dbReference type="InterPro" id="IPR050791">
    <property type="entry name" value="Aldo-Keto_reductase"/>
</dbReference>
<name>A0A366KCL0_9BIFI</name>
<evidence type="ECO:0000313" key="4">
    <source>
        <dbReference type="EMBL" id="RBP98853.1"/>
    </source>
</evidence>
<proteinExistence type="predicted"/>
<dbReference type="GO" id="GO:0005737">
    <property type="term" value="C:cytoplasm"/>
    <property type="evidence" value="ECO:0007669"/>
    <property type="project" value="TreeGrafter"/>
</dbReference>
<sequence length="348" mass="38835">MLGNLSVSAIGLSCMLYSQGRNGPPDEGASIAAIRTAYEAGCTYFDTSEHYGRKPFHPGHNEELLGRALGGHRQGIIISSKFHINWSDFERTHSVYQVIRDHLDRSLKNLGTDYLDLYFMHRVNPQVSTADVAAAMGKLIDEGLIRGWGMSQVPVQTIAEGHEALPLTAVEDAFSLARTDADKDILPYCQRSGIGFVAFSPIASYYLETDRPKPAKSDDPNEAFLARLAERRWVANRPITYRLQELSRANHASPAQISLAWMLHKYPNLVPVPGSKHAERIYENLAGADIILTDEEVADIDRRLEYSSRHDAQVVKEMRRGRRQTKPKAKSKQGMRGDRNRLHGAGGN</sequence>
<reference evidence="4 5" key="1">
    <citation type="submission" date="2017-10" db="EMBL/GenBank/DDBJ databases">
        <title>Bifidobacterium xylocopum sp. nov. and Bifidobacterium aemilianum sp. nov., from the carpenter bee (Xylocopa violacea) digestive tract.</title>
        <authorList>
            <person name="Alberoni D."/>
            <person name="Baffoni L."/>
            <person name="Di Gioia D."/>
            <person name="Gaggia F."/>
            <person name="Biavati B."/>
        </authorList>
    </citation>
    <scope>NUCLEOTIDE SEQUENCE [LARGE SCALE GENOMIC DNA]</scope>
    <source>
        <strain evidence="4 5">XV2</strain>
    </source>
</reference>
<dbReference type="PRINTS" id="PR00069">
    <property type="entry name" value="ALDKETRDTASE"/>
</dbReference>
<dbReference type="PANTHER" id="PTHR43625">
    <property type="entry name" value="AFLATOXIN B1 ALDEHYDE REDUCTASE"/>
    <property type="match status" value="1"/>
</dbReference>
<organism evidence="4 5">
    <name type="scientific">Bifidobacterium xylocopae</name>
    <dbReference type="NCBI Taxonomy" id="2493119"/>
    <lineage>
        <taxon>Bacteria</taxon>
        <taxon>Bacillati</taxon>
        <taxon>Actinomycetota</taxon>
        <taxon>Actinomycetes</taxon>
        <taxon>Bifidobacteriales</taxon>
        <taxon>Bifidobacteriaceae</taxon>
        <taxon>Bifidobacterium</taxon>
    </lineage>
</organism>
<feature type="compositionally biased region" description="Basic residues" evidence="2">
    <location>
        <begin position="319"/>
        <end position="333"/>
    </location>
</feature>
<feature type="domain" description="NADP-dependent oxidoreductase" evidence="3">
    <location>
        <begin position="21"/>
        <end position="302"/>
    </location>
</feature>
<feature type="region of interest" description="Disordered" evidence="2">
    <location>
        <begin position="316"/>
        <end position="348"/>
    </location>
</feature>
<dbReference type="PANTHER" id="PTHR43625:SF40">
    <property type="entry name" value="ALDO-KETO REDUCTASE YAKC [NADP(+)]"/>
    <property type="match status" value="1"/>
</dbReference>
<dbReference type="SUPFAM" id="SSF51430">
    <property type="entry name" value="NAD(P)-linked oxidoreductase"/>
    <property type="match status" value="1"/>
</dbReference>
<dbReference type="Pfam" id="PF00248">
    <property type="entry name" value="Aldo_ket_red"/>
    <property type="match status" value="1"/>
</dbReference>
<dbReference type="InterPro" id="IPR023210">
    <property type="entry name" value="NADP_OxRdtase_dom"/>
</dbReference>
<dbReference type="AlphaFoldDB" id="A0A366KCL0"/>